<dbReference type="InterPro" id="IPR001387">
    <property type="entry name" value="Cro/C1-type_HTH"/>
</dbReference>
<organism evidence="2 3">
    <name type="scientific">Amycolatopsis samaneae</name>
    <dbReference type="NCBI Taxonomy" id="664691"/>
    <lineage>
        <taxon>Bacteria</taxon>
        <taxon>Bacillati</taxon>
        <taxon>Actinomycetota</taxon>
        <taxon>Actinomycetes</taxon>
        <taxon>Pseudonocardiales</taxon>
        <taxon>Pseudonocardiaceae</taxon>
        <taxon>Amycolatopsis</taxon>
    </lineage>
</organism>
<protein>
    <submittedName>
        <fullName evidence="2">Helix-turn-helix transcriptional regulator</fullName>
    </submittedName>
</protein>
<dbReference type="Pfam" id="PF13560">
    <property type="entry name" value="HTH_31"/>
    <property type="match status" value="1"/>
</dbReference>
<gene>
    <name evidence="2" type="ORF">ACFSYJ_02575</name>
</gene>
<dbReference type="EMBL" id="JBHUKU010000002">
    <property type="protein sequence ID" value="MFD2457461.1"/>
    <property type="molecule type" value="Genomic_DNA"/>
</dbReference>
<feature type="domain" description="HTH cro/C1-type" evidence="1">
    <location>
        <begin position="29"/>
        <end position="83"/>
    </location>
</feature>
<dbReference type="InterPro" id="IPR043917">
    <property type="entry name" value="DUF5753"/>
</dbReference>
<proteinExistence type="predicted"/>
<dbReference type="CDD" id="cd00093">
    <property type="entry name" value="HTH_XRE"/>
    <property type="match status" value="1"/>
</dbReference>
<dbReference type="SMART" id="SM00530">
    <property type="entry name" value="HTH_XRE"/>
    <property type="match status" value="1"/>
</dbReference>
<dbReference type="Gene3D" id="1.10.260.40">
    <property type="entry name" value="lambda repressor-like DNA-binding domains"/>
    <property type="match status" value="1"/>
</dbReference>
<evidence type="ECO:0000259" key="1">
    <source>
        <dbReference type="PROSITE" id="PS50943"/>
    </source>
</evidence>
<reference evidence="3" key="1">
    <citation type="journal article" date="2019" name="Int. J. Syst. Evol. Microbiol.">
        <title>The Global Catalogue of Microorganisms (GCM) 10K type strain sequencing project: providing services to taxonomists for standard genome sequencing and annotation.</title>
        <authorList>
            <consortium name="The Broad Institute Genomics Platform"/>
            <consortium name="The Broad Institute Genome Sequencing Center for Infectious Disease"/>
            <person name="Wu L."/>
            <person name="Ma J."/>
        </authorList>
    </citation>
    <scope>NUCLEOTIDE SEQUENCE [LARGE SCALE GENOMIC DNA]</scope>
    <source>
        <strain evidence="3">CGMCC 4.7643</strain>
    </source>
</reference>
<name>A0ABW5G7H8_9PSEU</name>
<evidence type="ECO:0000313" key="3">
    <source>
        <dbReference type="Proteomes" id="UP001597419"/>
    </source>
</evidence>
<dbReference type="Proteomes" id="UP001597419">
    <property type="component" value="Unassembled WGS sequence"/>
</dbReference>
<dbReference type="RefSeq" id="WP_345388790.1">
    <property type="nucleotide sequence ID" value="NZ_BAABHG010000003.1"/>
</dbReference>
<dbReference type="InterPro" id="IPR010982">
    <property type="entry name" value="Lambda_DNA-bd_dom_sf"/>
</dbReference>
<sequence length="291" mass="32825">MTLRCPKLCLGANIDLNDPNTGSDLGEILRKLRKAASLSGERLALRCAMSQSTISRIERGKHLPSVTDVERILIALEVPREAADKIIALTRRANVEHVSVRALAEKGLWRNQLELKALTETSTVVRSFLPIMPSGLLQIPEYARAVLSPVLVTSSVRDVDKAVAARLERQQVLDDTARRFLFLMTEQAVKLRRADRSVMTRQCAHMAELSERPNIEIAVLPLTTRMPDSPMNTFLALDDRMVIVELFSGRVVFRDYKDIKYHLEHFDLFHSHALTGDRARAFLLSARDEFS</sequence>
<dbReference type="PROSITE" id="PS50943">
    <property type="entry name" value="HTH_CROC1"/>
    <property type="match status" value="1"/>
</dbReference>
<dbReference type="Pfam" id="PF19054">
    <property type="entry name" value="DUF5753"/>
    <property type="match status" value="1"/>
</dbReference>
<dbReference type="SUPFAM" id="SSF47413">
    <property type="entry name" value="lambda repressor-like DNA-binding domains"/>
    <property type="match status" value="1"/>
</dbReference>
<evidence type="ECO:0000313" key="2">
    <source>
        <dbReference type="EMBL" id="MFD2457461.1"/>
    </source>
</evidence>
<comment type="caution">
    <text evidence="2">The sequence shown here is derived from an EMBL/GenBank/DDBJ whole genome shotgun (WGS) entry which is preliminary data.</text>
</comment>
<keyword evidence="3" id="KW-1185">Reference proteome</keyword>
<accession>A0ABW5G7H8</accession>